<protein>
    <submittedName>
        <fullName evidence="3">Uncharacterized protein</fullName>
    </submittedName>
</protein>
<feature type="transmembrane region" description="Helical" evidence="2">
    <location>
        <begin position="84"/>
        <end position="103"/>
    </location>
</feature>
<keyword evidence="2" id="KW-0472">Membrane</keyword>
<keyword evidence="2" id="KW-0812">Transmembrane</keyword>
<evidence type="ECO:0000313" key="4">
    <source>
        <dbReference type="Proteomes" id="UP000034090"/>
    </source>
</evidence>
<dbReference type="Proteomes" id="UP000034090">
    <property type="component" value="Unassembled WGS sequence"/>
</dbReference>
<name>A0A0G1DN28_9BACT</name>
<accession>A0A0G1DN28</accession>
<comment type="caution">
    <text evidence="3">The sequence shown here is derived from an EMBL/GenBank/DDBJ whole genome shotgun (WGS) entry which is preliminary data.</text>
</comment>
<evidence type="ECO:0000256" key="2">
    <source>
        <dbReference type="SAM" id="Phobius"/>
    </source>
</evidence>
<feature type="region of interest" description="Disordered" evidence="1">
    <location>
        <begin position="1"/>
        <end position="45"/>
    </location>
</feature>
<sequence>MPDIFVAKETKKESMKEVKDNLDNTKPDPVNDLKKSPKARHKLPGHTRSPLAAYNYCPTDVKFAVADKEEKVVLFLRRHPITNIPWILLASIMCLAPMVLTLFPPFGLLPSGYQAVVIMTWYLITLAFIIEQFLSWYFNVNIVTDERMFDVDFVNLVYREITDAHIDQIEDVTTVMGGVVRTMFNYGDVMIQTAGQVPRIEFLAVPKPDRVAQVLRELRVEEETEKLEGRVR</sequence>
<evidence type="ECO:0000256" key="1">
    <source>
        <dbReference type="SAM" id="MobiDB-lite"/>
    </source>
</evidence>
<reference evidence="3 4" key="1">
    <citation type="journal article" date="2015" name="Nature">
        <title>rRNA introns, odd ribosomes, and small enigmatic genomes across a large radiation of phyla.</title>
        <authorList>
            <person name="Brown C.T."/>
            <person name="Hug L.A."/>
            <person name="Thomas B.C."/>
            <person name="Sharon I."/>
            <person name="Castelle C.J."/>
            <person name="Singh A."/>
            <person name="Wilkins M.J."/>
            <person name="Williams K.H."/>
            <person name="Banfield J.F."/>
        </authorList>
    </citation>
    <scope>NUCLEOTIDE SEQUENCE [LARGE SCALE GENOMIC DNA]</scope>
</reference>
<evidence type="ECO:0000313" key="3">
    <source>
        <dbReference type="EMBL" id="KKS98977.1"/>
    </source>
</evidence>
<dbReference type="STRING" id="1618578.UV74_C0001G0087"/>
<dbReference type="AlphaFoldDB" id="A0A0G1DN28"/>
<feature type="transmembrane region" description="Helical" evidence="2">
    <location>
        <begin position="115"/>
        <end position="138"/>
    </location>
</feature>
<gene>
    <name evidence="3" type="ORF">UV74_C0001G0087</name>
</gene>
<feature type="compositionally biased region" description="Basic residues" evidence="1">
    <location>
        <begin position="36"/>
        <end position="45"/>
    </location>
</feature>
<keyword evidence="2" id="KW-1133">Transmembrane helix</keyword>
<proteinExistence type="predicted"/>
<feature type="compositionally biased region" description="Basic and acidic residues" evidence="1">
    <location>
        <begin position="1"/>
        <end position="35"/>
    </location>
</feature>
<dbReference type="EMBL" id="LCFQ01000001">
    <property type="protein sequence ID" value="KKS98977.1"/>
    <property type="molecule type" value="Genomic_DNA"/>
</dbReference>
<organism evidence="3 4">
    <name type="scientific">Candidatus Woesebacteria bacterium GW2011_GWB1_43_14</name>
    <dbReference type="NCBI Taxonomy" id="1618578"/>
    <lineage>
        <taxon>Bacteria</taxon>
        <taxon>Candidatus Woeseibacteriota</taxon>
    </lineage>
</organism>